<organism evidence="3 4">
    <name type="scientific">Raphidocelis subcapitata</name>
    <dbReference type="NCBI Taxonomy" id="307507"/>
    <lineage>
        <taxon>Eukaryota</taxon>
        <taxon>Viridiplantae</taxon>
        <taxon>Chlorophyta</taxon>
        <taxon>core chlorophytes</taxon>
        <taxon>Chlorophyceae</taxon>
        <taxon>CS clade</taxon>
        <taxon>Sphaeropleales</taxon>
        <taxon>Selenastraceae</taxon>
        <taxon>Raphidocelis</taxon>
    </lineage>
</organism>
<sequence length="468" mass="45587">MALLPRVLLAALRRAQPPRPHAAAAAAAAALSAPPPPPLARAFASVPDGVKAVFEGAPFAAALVPGAGRGLVASEPIGAGSRILREAPLVAVPSIQARSKVCYECLSPFRHPASEGAAAAGSSAESGGGGGGPIAVPLPGGRGDALFCGPACLSRARASFFEAECAPGASAGLAALDALCSERGERFPLMAARLALAALQRAASSAGDGGGSGSGGSGGSGSSSSGGGSGGGQGCGEELQREQSAPGAPGPALGDLSFLCFANVGPHPPEAWREAFEPLSAALAGAAAAYGGGSGSSSSSTGSSGGSGQGSAAAEALARLDLAWFCAAMARLHLNTFRVDCVLPLSFNPDANFADLAALAVASLGAESSSGSAAYLVASLLNHSCEPNVDAVFTAARDISPGEELSITYTDWSQGVQERRAHLRASYGFECGCPLCLEQLEAAGARGQSGGGAGAGGGAEAKPLPTGE</sequence>
<dbReference type="FunCoup" id="A0A2V0P2M0">
    <property type="interactions" value="24"/>
</dbReference>
<dbReference type="STRING" id="307507.A0A2V0P2M0"/>
<feature type="region of interest" description="Disordered" evidence="1">
    <location>
        <begin position="447"/>
        <end position="468"/>
    </location>
</feature>
<dbReference type="EMBL" id="BDRX01000029">
    <property type="protein sequence ID" value="GBF92090.1"/>
    <property type="molecule type" value="Genomic_DNA"/>
</dbReference>
<reference evidence="3 4" key="1">
    <citation type="journal article" date="2018" name="Sci. Rep.">
        <title>Raphidocelis subcapitata (=Pseudokirchneriella subcapitata) provides an insight into genome evolution and environmental adaptations in the Sphaeropleales.</title>
        <authorList>
            <person name="Suzuki S."/>
            <person name="Yamaguchi H."/>
            <person name="Nakajima N."/>
            <person name="Kawachi M."/>
        </authorList>
    </citation>
    <scope>NUCLEOTIDE SEQUENCE [LARGE SCALE GENOMIC DNA]</scope>
    <source>
        <strain evidence="3 4">NIES-35</strain>
    </source>
</reference>
<protein>
    <recommendedName>
        <fullName evidence="2">SET domain-containing protein</fullName>
    </recommendedName>
</protein>
<dbReference type="PANTHER" id="PTHR12197">
    <property type="entry name" value="HISTONE-LYSINE N-METHYLTRANSFERASE SMYD"/>
    <property type="match status" value="1"/>
</dbReference>
<dbReference type="InterPro" id="IPR046341">
    <property type="entry name" value="SET_dom_sf"/>
</dbReference>
<feature type="compositionally biased region" description="Gly residues" evidence="1">
    <location>
        <begin position="447"/>
        <end position="459"/>
    </location>
</feature>
<dbReference type="CDD" id="cd20071">
    <property type="entry name" value="SET_SMYD"/>
    <property type="match status" value="1"/>
</dbReference>
<dbReference type="InterPro" id="IPR050869">
    <property type="entry name" value="H3K4_H4K5_MeTrfase"/>
</dbReference>
<dbReference type="SUPFAM" id="SSF82199">
    <property type="entry name" value="SET domain"/>
    <property type="match status" value="1"/>
</dbReference>
<dbReference type="OrthoDB" id="548349at2759"/>
<proteinExistence type="predicted"/>
<dbReference type="PANTHER" id="PTHR12197:SF251">
    <property type="entry name" value="EG:BACR7C10.4 PROTEIN"/>
    <property type="match status" value="1"/>
</dbReference>
<keyword evidence="4" id="KW-1185">Reference proteome</keyword>
<evidence type="ECO:0000256" key="1">
    <source>
        <dbReference type="SAM" id="MobiDB-lite"/>
    </source>
</evidence>
<comment type="caution">
    <text evidence="3">The sequence shown here is derived from an EMBL/GenBank/DDBJ whole genome shotgun (WGS) entry which is preliminary data.</text>
</comment>
<dbReference type="InterPro" id="IPR001214">
    <property type="entry name" value="SET_dom"/>
</dbReference>
<dbReference type="SMART" id="SM00317">
    <property type="entry name" value="SET"/>
    <property type="match status" value="1"/>
</dbReference>
<gene>
    <name evidence="3" type="ORF">Rsub_04437</name>
</gene>
<dbReference type="Proteomes" id="UP000247498">
    <property type="component" value="Unassembled WGS sequence"/>
</dbReference>
<evidence type="ECO:0000313" key="3">
    <source>
        <dbReference type="EMBL" id="GBF92090.1"/>
    </source>
</evidence>
<dbReference type="InParanoid" id="A0A2V0P2M0"/>
<feature type="domain" description="SET" evidence="2">
    <location>
        <begin position="57"/>
        <end position="416"/>
    </location>
</feature>
<evidence type="ECO:0000313" key="4">
    <source>
        <dbReference type="Proteomes" id="UP000247498"/>
    </source>
</evidence>
<name>A0A2V0P2M0_9CHLO</name>
<evidence type="ECO:0000259" key="2">
    <source>
        <dbReference type="SMART" id="SM00317"/>
    </source>
</evidence>
<accession>A0A2V0P2M0</accession>
<dbReference type="Pfam" id="PF00856">
    <property type="entry name" value="SET"/>
    <property type="match status" value="1"/>
</dbReference>
<dbReference type="GO" id="GO:0005634">
    <property type="term" value="C:nucleus"/>
    <property type="evidence" value="ECO:0007669"/>
    <property type="project" value="TreeGrafter"/>
</dbReference>
<feature type="compositionally biased region" description="Gly residues" evidence="1">
    <location>
        <begin position="207"/>
        <end position="235"/>
    </location>
</feature>
<dbReference type="AlphaFoldDB" id="A0A2V0P2M0"/>
<feature type="region of interest" description="Disordered" evidence="1">
    <location>
        <begin position="205"/>
        <end position="249"/>
    </location>
</feature>
<dbReference type="Gene3D" id="2.170.270.10">
    <property type="entry name" value="SET domain"/>
    <property type="match status" value="1"/>
</dbReference>